<evidence type="ECO:0000313" key="1">
    <source>
        <dbReference type="EMBL" id="KAA0037927.1"/>
    </source>
</evidence>
<evidence type="ECO:0000313" key="4">
    <source>
        <dbReference type="Proteomes" id="UP000321947"/>
    </source>
</evidence>
<organism evidence="2 4">
    <name type="scientific">Cucumis melo var. makuwa</name>
    <name type="common">Oriental melon</name>
    <dbReference type="NCBI Taxonomy" id="1194695"/>
    <lineage>
        <taxon>Eukaryota</taxon>
        <taxon>Viridiplantae</taxon>
        <taxon>Streptophyta</taxon>
        <taxon>Embryophyta</taxon>
        <taxon>Tracheophyta</taxon>
        <taxon>Spermatophyta</taxon>
        <taxon>Magnoliopsida</taxon>
        <taxon>eudicotyledons</taxon>
        <taxon>Gunneridae</taxon>
        <taxon>Pentapetalae</taxon>
        <taxon>rosids</taxon>
        <taxon>fabids</taxon>
        <taxon>Cucurbitales</taxon>
        <taxon>Cucurbitaceae</taxon>
        <taxon>Benincaseae</taxon>
        <taxon>Cucumis</taxon>
    </lineage>
</organism>
<evidence type="ECO:0000313" key="2">
    <source>
        <dbReference type="EMBL" id="TYK19004.1"/>
    </source>
</evidence>
<gene>
    <name evidence="2" type="ORF">E5676_scaffold154G00300</name>
    <name evidence="1" type="ORF">E6C27_scaffold36G001060</name>
</gene>
<name>A0A5D3D615_CUCMM</name>
<dbReference type="Proteomes" id="UP000321947">
    <property type="component" value="Unassembled WGS sequence"/>
</dbReference>
<evidence type="ECO:0000313" key="3">
    <source>
        <dbReference type="Proteomes" id="UP000321393"/>
    </source>
</evidence>
<sequence>MDLSIFLDFVATLNNDENLNDSNLGTHDKHVLDSNIEICDEDVIEDSDINDYDEFILGKECEKAFSNEFNLPPQDKGMEVKVLPSHLKYVFLGDKNTLSVITSRKLTEEQEEKLLETLKKNKQVIEWMLDDLKGIDPSFCTHRIDLKEGAKDKVSPIHVVPKKLDMTIMENNKGQEEIGQVYTPGN</sequence>
<dbReference type="EMBL" id="SSTD01007345">
    <property type="protein sequence ID" value="TYK19004.1"/>
    <property type="molecule type" value="Genomic_DNA"/>
</dbReference>
<dbReference type="EMBL" id="SSTE01018788">
    <property type="protein sequence ID" value="KAA0037927.1"/>
    <property type="molecule type" value="Genomic_DNA"/>
</dbReference>
<proteinExistence type="predicted"/>
<dbReference type="Proteomes" id="UP000321393">
    <property type="component" value="Unassembled WGS sequence"/>
</dbReference>
<protein>
    <submittedName>
        <fullName evidence="2">Uncharacterized protein</fullName>
    </submittedName>
</protein>
<accession>A0A5D3D615</accession>
<comment type="caution">
    <text evidence="2">The sequence shown here is derived from an EMBL/GenBank/DDBJ whole genome shotgun (WGS) entry which is preliminary data.</text>
</comment>
<dbReference type="AlphaFoldDB" id="A0A5D3D615"/>
<reference evidence="3 4" key="1">
    <citation type="submission" date="2019-08" db="EMBL/GenBank/DDBJ databases">
        <title>Draft genome sequences of two oriental melons (Cucumis melo L. var makuwa).</title>
        <authorList>
            <person name="Kwon S.-Y."/>
        </authorList>
    </citation>
    <scope>NUCLEOTIDE SEQUENCE [LARGE SCALE GENOMIC DNA]</scope>
    <source>
        <strain evidence="4">cv. Chang Bougi</strain>
        <strain evidence="3">cv. SW 3</strain>
        <tissue evidence="2">Leaf</tissue>
    </source>
</reference>